<evidence type="ECO:0000256" key="6">
    <source>
        <dbReference type="ARBA" id="ARBA00023134"/>
    </source>
</evidence>
<dbReference type="EMBL" id="CAJPIN010016371">
    <property type="protein sequence ID" value="CAG2061574.1"/>
    <property type="molecule type" value="Genomic_DNA"/>
</dbReference>
<sequence length="146" mass="16262">MSLNVNRSVSDAFYRYKMPRLIAKVEGKGNGIKTVIVNMADVAKAIGRPATYPTKYFGCELGAQTQFDFKNDRFIVNGSHDAGRLQDLLDGFIRKFVLCPECDNPETNLLISQKKGTISQGCMACGFHGPLEFNHKLNTYILKNPP</sequence>
<evidence type="ECO:0000259" key="7">
    <source>
        <dbReference type="SMART" id="SM00653"/>
    </source>
</evidence>
<name>A0ABN7P6J6_TIMPD</name>
<dbReference type="InterPro" id="IPR045196">
    <property type="entry name" value="IF2/IF5"/>
</dbReference>
<dbReference type="Gene3D" id="2.20.25.350">
    <property type="match status" value="1"/>
</dbReference>
<comment type="similarity">
    <text evidence="1">Belongs to the eIF-2-beta/eIF-5 family.</text>
</comment>
<keyword evidence="6" id="KW-0342">GTP-binding</keyword>
<evidence type="ECO:0000256" key="3">
    <source>
        <dbReference type="ARBA" id="ARBA00022540"/>
    </source>
</evidence>
<dbReference type="Gene3D" id="3.30.30.170">
    <property type="match status" value="1"/>
</dbReference>
<evidence type="ECO:0000256" key="1">
    <source>
        <dbReference type="ARBA" id="ARBA00010397"/>
    </source>
</evidence>
<dbReference type="Proteomes" id="UP001153148">
    <property type="component" value="Unassembled WGS sequence"/>
</dbReference>
<dbReference type="PANTHER" id="PTHR23001:SF7">
    <property type="entry name" value="EUKARYOTIC TRANSLATION INITIATION FACTOR 5"/>
    <property type="match status" value="1"/>
</dbReference>
<evidence type="ECO:0000313" key="8">
    <source>
        <dbReference type="EMBL" id="CAG2061574.1"/>
    </source>
</evidence>
<feature type="domain" description="Translation initiation factor IF2/IF5" evidence="7">
    <location>
        <begin position="13"/>
        <end position="128"/>
    </location>
</feature>
<keyword evidence="4" id="KW-0547">Nucleotide-binding</keyword>
<dbReference type="SUPFAM" id="SSF100966">
    <property type="entry name" value="Translation initiation factor 2 beta, aIF2beta, N-terminal domain"/>
    <property type="match status" value="1"/>
</dbReference>
<feature type="non-terminal residue" evidence="8">
    <location>
        <position position="146"/>
    </location>
</feature>
<dbReference type="Pfam" id="PF01873">
    <property type="entry name" value="eIF-5_eIF-2B"/>
    <property type="match status" value="1"/>
</dbReference>
<proteinExistence type="inferred from homology"/>
<organism evidence="8 9">
    <name type="scientific">Timema podura</name>
    <name type="common">Walking stick</name>
    <dbReference type="NCBI Taxonomy" id="61482"/>
    <lineage>
        <taxon>Eukaryota</taxon>
        <taxon>Metazoa</taxon>
        <taxon>Ecdysozoa</taxon>
        <taxon>Arthropoda</taxon>
        <taxon>Hexapoda</taxon>
        <taxon>Insecta</taxon>
        <taxon>Pterygota</taxon>
        <taxon>Neoptera</taxon>
        <taxon>Polyneoptera</taxon>
        <taxon>Phasmatodea</taxon>
        <taxon>Timematodea</taxon>
        <taxon>Timematoidea</taxon>
        <taxon>Timematidae</taxon>
        <taxon>Timema</taxon>
    </lineage>
</organism>
<evidence type="ECO:0000313" key="9">
    <source>
        <dbReference type="Proteomes" id="UP001153148"/>
    </source>
</evidence>
<keyword evidence="9" id="KW-1185">Reference proteome</keyword>
<reference evidence="8" key="1">
    <citation type="submission" date="2021-03" db="EMBL/GenBank/DDBJ databases">
        <authorList>
            <person name="Tran Van P."/>
        </authorList>
    </citation>
    <scope>NUCLEOTIDE SEQUENCE</scope>
</reference>
<keyword evidence="5" id="KW-0648">Protein biosynthesis</keyword>
<protein>
    <recommendedName>
        <fullName evidence="2">Eukaryotic translation initiation factor 5</fullName>
    </recommendedName>
</protein>
<keyword evidence="3" id="KW-0396">Initiation factor</keyword>
<gene>
    <name evidence="8" type="ORF">TPAB3V08_LOCUS8528</name>
</gene>
<accession>A0ABN7P6J6</accession>
<evidence type="ECO:0000256" key="4">
    <source>
        <dbReference type="ARBA" id="ARBA00022741"/>
    </source>
</evidence>
<comment type="caution">
    <text evidence="8">The sequence shown here is derived from an EMBL/GenBank/DDBJ whole genome shotgun (WGS) entry which is preliminary data.</text>
</comment>
<dbReference type="SMART" id="SM00653">
    <property type="entry name" value="eIF2B_5"/>
    <property type="match status" value="1"/>
</dbReference>
<dbReference type="InterPro" id="IPR016190">
    <property type="entry name" value="Transl_init_fac_IF2/IF5_Zn-bd"/>
</dbReference>
<evidence type="ECO:0000256" key="5">
    <source>
        <dbReference type="ARBA" id="ARBA00022917"/>
    </source>
</evidence>
<dbReference type="SUPFAM" id="SSF75689">
    <property type="entry name" value="Zinc-binding domain of translation initiation factor 2 beta"/>
    <property type="match status" value="1"/>
</dbReference>
<dbReference type="InterPro" id="IPR002735">
    <property type="entry name" value="Transl_init_fac_IF2/IF5_dom"/>
</dbReference>
<evidence type="ECO:0000256" key="2">
    <source>
        <dbReference type="ARBA" id="ARBA00018059"/>
    </source>
</evidence>
<dbReference type="InterPro" id="IPR016189">
    <property type="entry name" value="Transl_init_fac_IF2/IF5_N"/>
</dbReference>
<dbReference type="PANTHER" id="PTHR23001">
    <property type="entry name" value="EUKARYOTIC TRANSLATION INITIATION FACTOR"/>
    <property type="match status" value="1"/>
</dbReference>